<evidence type="ECO:0000259" key="4">
    <source>
        <dbReference type="PROSITE" id="PS50995"/>
    </source>
</evidence>
<dbReference type="InterPro" id="IPR000835">
    <property type="entry name" value="HTH_MarR-typ"/>
</dbReference>
<accession>A0ABY3YHQ6</accession>
<protein>
    <submittedName>
        <fullName evidence="5">MarR family transcriptional regulator</fullName>
    </submittedName>
</protein>
<dbReference type="Pfam" id="PF12802">
    <property type="entry name" value="MarR_2"/>
    <property type="match status" value="1"/>
</dbReference>
<keyword evidence="6" id="KW-1185">Reference proteome</keyword>
<name>A0ABY3YHQ6_9FLAO</name>
<dbReference type="InterPro" id="IPR036390">
    <property type="entry name" value="WH_DNA-bd_sf"/>
</dbReference>
<reference evidence="5 6" key="1">
    <citation type="journal article" date="2018" name="Int. J. Syst. Evol. Microbiol.">
        <title>Zhouia spongiae sp. nov., isolated from a marine sponge.</title>
        <authorList>
            <person name="Zhuang L."/>
            <person name="Lin B."/>
            <person name="Qin F."/>
            <person name="Luo L."/>
        </authorList>
    </citation>
    <scope>NUCLEOTIDE SEQUENCE [LARGE SCALE GENOMIC DNA]</scope>
    <source>
        <strain evidence="5 6">HN-Y44</strain>
    </source>
</reference>
<evidence type="ECO:0000256" key="2">
    <source>
        <dbReference type="ARBA" id="ARBA00023125"/>
    </source>
</evidence>
<dbReference type="RefSeq" id="WP_242935822.1">
    <property type="nucleotide sequence ID" value="NZ_CP094326.1"/>
</dbReference>
<dbReference type="PROSITE" id="PS50995">
    <property type="entry name" value="HTH_MARR_2"/>
    <property type="match status" value="1"/>
</dbReference>
<dbReference type="InterPro" id="IPR023187">
    <property type="entry name" value="Tscrpt_reg_MarR-type_CS"/>
</dbReference>
<sequence length="145" mass="16623">MKFNTPTSTILYSIEESIKAYRKLCAKNISEVIPDITVDQALILVILSENGGYTQMEIADMVFKDYASITRILKLMEDKDYLKKEVNVHDRRRSLMTLTARGKKAITLLHPIIKLNRSTALKGFTEVELVQLFDLLKRITKNCTL</sequence>
<dbReference type="Gene3D" id="1.10.10.10">
    <property type="entry name" value="Winged helix-like DNA-binding domain superfamily/Winged helix DNA-binding domain"/>
    <property type="match status" value="1"/>
</dbReference>
<dbReference type="PANTHER" id="PTHR42756">
    <property type="entry name" value="TRANSCRIPTIONAL REGULATOR, MARR"/>
    <property type="match status" value="1"/>
</dbReference>
<dbReference type="PRINTS" id="PR00598">
    <property type="entry name" value="HTHMARR"/>
</dbReference>
<proteinExistence type="predicted"/>
<evidence type="ECO:0000256" key="1">
    <source>
        <dbReference type="ARBA" id="ARBA00023015"/>
    </source>
</evidence>
<dbReference type="SMART" id="SM00347">
    <property type="entry name" value="HTH_MARR"/>
    <property type="match status" value="1"/>
</dbReference>
<evidence type="ECO:0000313" key="5">
    <source>
        <dbReference type="EMBL" id="UNY97409.1"/>
    </source>
</evidence>
<dbReference type="PANTHER" id="PTHR42756:SF1">
    <property type="entry name" value="TRANSCRIPTIONAL REPRESSOR OF EMRAB OPERON"/>
    <property type="match status" value="1"/>
</dbReference>
<dbReference type="PROSITE" id="PS01117">
    <property type="entry name" value="HTH_MARR_1"/>
    <property type="match status" value="1"/>
</dbReference>
<dbReference type="SUPFAM" id="SSF46785">
    <property type="entry name" value="Winged helix' DNA-binding domain"/>
    <property type="match status" value="1"/>
</dbReference>
<gene>
    <name evidence="5" type="ORF">MQE36_09910</name>
</gene>
<dbReference type="InterPro" id="IPR036388">
    <property type="entry name" value="WH-like_DNA-bd_sf"/>
</dbReference>
<dbReference type="EMBL" id="CP094326">
    <property type="protein sequence ID" value="UNY97409.1"/>
    <property type="molecule type" value="Genomic_DNA"/>
</dbReference>
<dbReference type="Proteomes" id="UP000829476">
    <property type="component" value="Chromosome"/>
</dbReference>
<feature type="domain" description="HTH marR-type" evidence="4">
    <location>
        <begin position="7"/>
        <end position="141"/>
    </location>
</feature>
<evidence type="ECO:0000313" key="6">
    <source>
        <dbReference type="Proteomes" id="UP000829476"/>
    </source>
</evidence>
<keyword evidence="3" id="KW-0804">Transcription</keyword>
<evidence type="ECO:0000256" key="3">
    <source>
        <dbReference type="ARBA" id="ARBA00023163"/>
    </source>
</evidence>
<keyword evidence="2" id="KW-0238">DNA-binding</keyword>
<organism evidence="5 6">
    <name type="scientific">Zhouia spongiae</name>
    <dbReference type="NCBI Taxonomy" id="2202721"/>
    <lineage>
        <taxon>Bacteria</taxon>
        <taxon>Pseudomonadati</taxon>
        <taxon>Bacteroidota</taxon>
        <taxon>Flavobacteriia</taxon>
        <taxon>Flavobacteriales</taxon>
        <taxon>Flavobacteriaceae</taxon>
        <taxon>Zhouia</taxon>
    </lineage>
</organism>
<keyword evidence="1" id="KW-0805">Transcription regulation</keyword>